<name>A0AAD9KYQ7_RIDPI</name>
<dbReference type="Gene3D" id="1.10.1410.40">
    <property type="match status" value="1"/>
</dbReference>
<dbReference type="PANTHER" id="PTHR10656:SF69">
    <property type="entry name" value="MAB-21-LIKE HHH_H2TH-LIKE DOMAIN-CONTAINING PROTEIN"/>
    <property type="match status" value="1"/>
</dbReference>
<accession>A0AAD9KYQ7</accession>
<dbReference type="Proteomes" id="UP001209878">
    <property type="component" value="Unassembled WGS sequence"/>
</dbReference>
<dbReference type="Pfam" id="PF20266">
    <property type="entry name" value="Mab-21_C"/>
    <property type="match status" value="1"/>
</dbReference>
<protein>
    <recommendedName>
        <fullName evidence="1">Mab-21-like HhH/H2TH-like domain-containing protein</fullName>
    </recommendedName>
</protein>
<dbReference type="InterPro" id="IPR024810">
    <property type="entry name" value="MAB21L/cGLR"/>
</dbReference>
<proteinExistence type="predicted"/>
<dbReference type="PANTHER" id="PTHR10656">
    <property type="entry name" value="CELL FATE DETERMINING PROTEIN MAB21-RELATED"/>
    <property type="match status" value="1"/>
</dbReference>
<keyword evidence="3" id="KW-1185">Reference proteome</keyword>
<evidence type="ECO:0000259" key="1">
    <source>
        <dbReference type="Pfam" id="PF20266"/>
    </source>
</evidence>
<gene>
    <name evidence="2" type="ORF">NP493_473g02033</name>
</gene>
<dbReference type="InterPro" id="IPR046906">
    <property type="entry name" value="Mab-21_HhH/H2TH-like"/>
</dbReference>
<dbReference type="AlphaFoldDB" id="A0AAD9KYQ7"/>
<dbReference type="SMART" id="SM01265">
    <property type="entry name" value="Mab-21"/>
    <property type="match status" value="1"/>
</dbReference>
<evidence type="ECO:0000313" key="3">
    <source>
        <dbReference type="Proteomes" id="UP001209878"/>
    </source>
</evidence>
<comment type="caution">
    <text evidence="2">The sequence shown here is derived from an EMBL/GenBank/DDBJ whole genome shotgun (WGS) entry which is preliminary data.</text>
</comment>
<sequence>MSESGRGDSAKLLDYVSQTQLRLANFILKHLWPTPFVLDHCVKNITECDEEDSAAEVVVGALGRQRKTITIGSCAEGLSIPDYRSSRPDAPPTYIVGRVDQLVSEKNWFRLRPTDLDKNKTTPRVMEDYIVYIETLPDIPLNYAALKLTNAFKRACSAIGKPMVGKYLLNIAPLTSESNRLCTVLPGFMETASPATETSARDAAVKAKMAEKNICWGIEFTHWPQVANAWKYRERPSGWPSIQAINEVLDGGFHMLPIGVSDNKELRRLEWRYSFAVAEKLLAKHHLPPVARKVYIYLRLLQVHFFSDPPMIPTYFMQNFFLWLLEKWPVDSWDDDKLADILLLVIDELIEAVKQRDIRHYFIPEVNLLVDLPPTFAGIISAKILHVRHNLVACLLAIDDCVTFRGLHGRKKGRLLLAVPIRDMTTVPLSPEQFNRNQRVGLQALVHGTLEVLGRICEQLSTEEDPRVVLHLRAQLNTFVRVTYDLWGAQHGQGVHTMLGGHTLLEFVFESLLLSSLPPLLICKALHFLQADAYCRQLFECDGSTVSPSNAYKRLDKGNLADNIRSKLRVTLSMLELMESDPITDNAVLYRGKNENVKSTDMGLTMRFTINNPDGINKTQ</sequence>
<organism evidence="2 3">
    <name type="scientific">Ridgeia piscesae</name>
    <name type="common">Tubeworm</name>
    <dbReference type="NCBI Taxonomy" id="27915"/>
    <lineage>
        <taxon>Eukaryota</taxon>
        <taxon>Metazoa</taxon>
        <taxon>Spiralia</taxon>
        <taxon>Lophotrochozoa</taxon>
        <taxon>Annelida</taxon>
        <taxon>Polychaeta</taxon>
        <taxon>Sedentaria</taxon>
        <taxon>Canalipalpata</taxon>
        <taxon>Sabellida</taxon>
        <taxon>Siboglinidae</taxon>
        <taxon>Ridgeia</taxon>
    </lineage>
</organism>
<reference evidence="2" key="1">
    <citation type="journal article" date="2023" name="Mol. Biol. Evol.">
        <title>Third-Generation Sequencing Reveals the Adaptive Role of the Epigenome in Three Deep-Sea Polychaetes.</title>
        <authorList>
            <person name="Perez M."/>
            <person name="Aroh O."/>
            <person name="Sun Y."/>
            <person name="Lan Y."/>
            <person name="Juniper S.K."/>
            <person name="Young C.R."/>
            <person name="Angers B."/>
            <person name="Qian P.Y."/>
        </authorList>
    </citation>
    <scope>NUCLEOTIDE SEQUENCE</scope>
    <source>
        <strain evidence="2">R07B-5</strain>
    </source>
</reference>
<feature type="domain" description="Mab-21-like HhH/H2TH-like" evidence="1">
    <location>
        <begin position="312"/>
        <end position="376"/>
    </location>
</feature>
<evidence type="ECO:0000313" key="2">
    <source>
        <dbReference type="EMBL" id="KAK2179780.1"/>
    </source>
</evidence>
<dbReference type="EMBL" id="JAODUO010000473">
    <property type="protein sequence ID" value="KAK2179780.1"/>
    <property type="molecule type" value="Genomic_DNA"/>
</dbReference>